<accession>A0ABW0FBH2</accession>
<gene>
    <name evidence="2" type="ORF">ACFPK8_04400</name>
</gene>
<evidence type="ECO:0000313" key="2">
    <source>
        <dbReference type="EMBL" id="MFC5296742.1"/>
    </source>
</evidence>
<keyword evidence="2" id="KW-0808">Transferase</keyword>
<keyword evidence="2" id="KW-0489">Methyltransferase</keyword>
<dbReference type="InterPro" id="IPR041698">
    <property type="entry name" value="Methyltransf_25"/>
</dbReference>
<name>A0ABW0FBH2_9MICO</name>
<dbReference type="Pfam" id="PF13649">
    <property type="entry name" value="Methyltransf_25"/>
    <property type="match status" value="1"/>
</dbReference>
<dbReference type="Proteomes" id="UP001595937">
    <property type="component" value="Unassembled WGS sequence"/>
</dbReference>
<protein>
    <submittedName>
        <fullName evidence="2">Class I SAM-dependent methyltransferase</fullName>
    </submittedName>
</protein>
<dbReference type="RefSeq" id="WP_343925663.1">
    <property type="nucleotide sequence ID" value="NZ_BAAAIR010000046.1"/>
</dbReference>
<dbReference type="Gene3D" id="3.40.50.150">
    <property type="entry name" value="Vaccinia Virus protein VP39"/>
    <property type="match status" value="1"/>
</dbReference>
<reference evidence="3" key="1">
    <citation type="journal article" date="2019" name="Int. J. Syst. Evol. Microbiol.">
        <title>The Global Catalogue of Microorganisms (GCM) 10K type strain sequencing project: providing services to taxonomists for standard genome sequencing and annotation.</title>
        <authorList>
            <consortium name="The Broad Institute Genomics Platform"/>
            <consortium name="The Broad Institute Genome Sequencing Center for Infectious Disease"/>
            <person name="Wu L."/>
            <person name="Ma J."/>
        </authorList>
    </citation>
    <scope>NUCLEOTIDE SEQUENCE [LARGE SCALE GENOMIC DNA]</scope>
    <source>
        <strain evidence="3">CGMCC 1.16455</strain>
    </source>
</reference>
<proteinExistence type="predicted"/>
<evidence type="ECO:0000313" key="3">
    <source>
        <dbReference type="Proteomes" id="UP001595937"/>
    </source>
</evidence>
<dbReference type="GeneID" id="303298620"/>
<dbReference type="CDD" id="cd02440">
    <property type="entry name" value="AdoMet_MTases"/>
    <property type="match status" value="1"/>
</dbReference>
<dbReference type="GO" id="GO:0032259">
    <property type="term" value="P:methylation"/>
    <property type="evidence" value="ECO:0007669"/>
    <property type="project" value="UniProtKB-KW"/>
</dbReference>
<sequence length="199" mass="21747">MDTAEKVDWAALNVHAAGRPARRLVAKAIAAAGGDRQPGTVLDLGAGAGADSLQFARRGWTVHAYDTDDTIAGRLIENERMSGSVDFHHVDIADVEEFPTAQIVYSTYTLGLLGRDALARTWTKLVAALPRGGVMAVDLFGTNDTWADRPDIATLPLHEIDAMFRGFQIIDRTVRDEDGRFLADKKHWHVITTLARKLG</sequence>
<organism evidence="2 3">
    <name type="scientific">Brachybacterium tyrofermentans</name>
    <dbReference type="NCBI Taxonomy" id="47848"/>
    <lineage>
        <taxon>Bacteria</taxon>
        <taxon>Bacillati</taxon>
        <taxon>Actinomycetota</taxon>
        <taxon>Actinomycetes</taxon>
        <taxon>Micrococcales</taxon>
        <taxon>Dermabacteraceae</taxon>
        <taxon>Brachybacterium</taxon>
    </lineage>
</organism>
<feature type="domain" description="Methyltransferase" evidence="1">
    <location>
        <begin position="41"/>
        <end position="133"/>
    </location>
</feature>
<dbReference type="GO" id="GO:0008168">
    <property type="term" value="F:methyltransferase activity"/>
    <property type="evidence" value="ECO:0007669"/>
    <property type="project" value="UniProtKB-KW"/>
</dbReference>
<dbReference type="EMBL" id="JBHSLN010000012">
    <property type="protein sequence ID" value="MFC5296742.1"/>
    <property type="molecule type" value="Genomic_DNA"/>
</dbReference>
<dbReference type="SUPFAM" id="SSF53335">
    <property type="entry name" value="S-adenosyl-L-methionine-dependent methyltransferases"/>
    <property type="match status" value="1"/>
</dbReference>
<evidence type="ECO:0000259" key="1">
    <source>
        <dbReference type="Pfam" id="PF13649"/>
    </source>
</evidence>
<comment type="caution">
    <text evidence="2">The sequence shown here is derived from an EMBL/GenBank/DDBJ whole genome shotgun (WGS) entry which is preliminary data.</text>
</comment>
<keyword evidence="3" id="KW-1185">Reference proteome</keyword>
<dbReference type="InterPro" id="IPR029063">
    <property type="entry name" value="SAM-dependent_MTases_sf"/>
</dbReference>